<feature type="compositionally biased region" description="Basic and acidic residues" evidence="1">
    <location>
        <begin position="52"/>
        <end position="116"/>
    </location>
</feature>
<accession>A0A814ISB5</accession>
<dbReference type="Proteomes" id="UP000663870">
    <property type="component" value="Unassembled WGS sequence"/>
</dbReference>
<protein>
    <submittedName>
        <fullName evidence="2">Uncharacterized protein</fullName>
    </submittedName>
</protein>
<proteinExistence type="predicted"/>
<feature type="compositionally biased region" description="Polar residues" evidence="1">
    <location>
        <begin position="117"/>
        <end position="155"/>
    </location>
</feature>
<organism evidence="2 3">
    <name type="scientific">Rotaria sordida</name>
    <dbReference type="NCBI Taxonomy" id="392033"/>
    <lineage>
        <taxon>Eukaryota</taxon>
        <taxon>Metazoa</taxon>
        <taxon>Spiralia</taxon>
        <taxon>Gnathifera</taxon>
        <taxon>Rotifera</taxon>
        <taxon>Eurotatoria</taxon>
        <taxon>Bdelloidea</taxon>
        <taxon>Philodinida</taxon>
        <taxon>Philodinidae</taxon>
        <taxon>Rotaria</taxon>
    </lineage>
</organism>
<comment type="caution">
    <text evidence="2">The sequence shown here is derived from an EMBL/GenBank/DDBJ whole genome shotgun (WGS) entry which is preliminary data.</text>
</comment>
<evidence type="ECO:0000256" key="1">
    <source>
        <dbReference type="SAM" id="MobiDB-lite"/>
    </source>
</evidence>
<feature type="compositionally biased region" description="Polar residues" evidence="1">
    <location>
        <begin position="19"/>
        <end position="36"/>
    </location>
</feature>
<dbReference type="AlphaFoldDB" id="A0A814ISB5"/>
<evidence type="ECO:0000313" key="3">
    <source>
        <dbReference type="Proteomes" id="UP000663870"/>
    </source>
</evidence>
<name>A0A814ISB5_9BILA</name>
<sequence>MARSSQNFYDGGNERRNEFNSNSVYSFDTPRRQINSRFEDEKPSAGGTYQARRVDSYGRQSDDVQNRNRISDDVQNRNRISDDVQNRNRISDDVQNRNRISDDVQNRNRISDDVQNRNRISVDSNRTQNYNQQTNSYERGQGSSKVYGTTNQSSNKPRSLVLDINISLNAGRGNSQATVRTNDITTRSQPINSRATIDNVRFLDIDIRSPGRTAELKTDGIIRDR</sequence>
<reference evidence="2" key="1">
    <citation type="submission" date="2021-02" db="EMBL/GenBank/DDBJ databases">
        <authorList>
            <person name="Nowell W R."/>
        </authorList>
    </citation>
    <scope>NUCLEOTIDE SEQUENCE</scope>
</reference>
<gene>
    <name evidence="2" type="ORF">JXQ802_LOCUS15590</name>
</gene>
<feature type="region of interest" description="Disordered" evidence="1">
    <location>
        <begin position="1"/>
        <end position="155"/>
    </location>
</feature>
<keyword evidence="3" id="KW-1185">Reference proteome</keyword>
<evidence type="ECO:0000313" key="2">
    <source>
        <dbReference type="EMBL" id="CAF1029837.1"/>
    </source>
</evidence>
<dbReference type="EMBL" id="CAJNOL010000364">
    <property type="protein sequence ID" value="CAF1029837.1"/>
    <property type="molecule type" value="Genomic_DNA"/>
</dbReference>